<sequence>MFAVFLPIRFIRMLLSEEKLNIESSSPFSCYIYSFSVIVGNPVKRRAAANLIMNRSSIHSRNFKTLFCTHKQKFHRPLFRI</sequence>
<gene>
    <name evidence="1" type="ORF">EG68_10854</name>
</gene>
<evidence type="ECO:0000313" key="2">
    <source>
        <dbReference type="Proteomes" id="UP000822476"/>
    </source>
</evidence>
<dbReference type="EMBL" id="JTDE01007787">
    <property type="protein sequence ID" value="KAF7237393.1"/>
    <property type="molecule type" value="Genomic_DNA"/>
</dbReference>
<accession>A0A8S9YQI6</accession>
<evidence type="ECO:0000313" key="1">
    <source>
        <dbReference type="EMBL" id="KAF7237393.1"/>
    </source>
</evidence>
<comment type="caution">
    <text evidence="1">The sequence shown here is derived from an EMBL/GenBank/DDBJ whole genome shotgun (WGS) entry which is preliminary data.</text>
</comment>
<name>A0A8S9YQI6_9TREM</name>
<reference evidence="1" key="1">
    <citation type="submission" date="2019-07" db="EMBL/GenBank/DDBJ databases">
        <title>Annotation for the trematode Paragonimus miyazaki's.</title>
        <authorList>
            <person name="Choi Y.-J."/>
        </authorList>
    </citation>
    <scope>NUCLEOTIDE SEQUENCE</scope>
    <source>
        <strain evidence="1">Japan</strain>
    </source>
</reference>
<keyword evidence="2" id="KW-1185">Reference proteome</keyword>
<dbReference type="AlphaFoldDB" id="A0A8S9YQI6"/>
<protein>
    <submittedName>
        <fullName evidence="1">Uncharacterized protein</fullName>
    </submittedName>
</protein>
<organism evidence="1 2">
    <name type="scientific">Paragonimus skrjabini miyazakii</name>
    <dbReference type="NCBI Taxonomy" id="59628"/>
    <lineage>
        <taxon>Eukaryota</taxon>
        <taxon>Metazoa</taxon>
        <taxon>Spiralia</taxon>
        <taxon>Lophotrochozoa</taxon>
        <taxon>Platyhelminthes</taxon>
        <taxon>Trematoda</taxon>
        <taxon>Digenea</taxon>
        <taxon>Plagiorchiida</taxon>
        <taxon>Troglotremata</taxon>
        <taxon>Troglotrematidae</taxon>
        <taxon>Paragonimus</taxon>
    </lineage>
</organism>
<proteinExistence type="predicted"/>
<dbReference type="Proteomes" id="UP000822476">
    <property type="component" value="Unassembled WGS sequence"/>
</dbReference>